<comment type="caution">
    <text evidence="3">The sequence shown here is derived from an EMBL/GenBank/DDBJ whole genome shotgun (WGS) entry which is preliminary data.</text>
</comment>
<dbReference type="SUPFAM" id="SSF52799">
    <property type="entry name" value="(Phosphotyrosine protein) phosphatases II"/>
    <property type="match status" value="1"/>
</dbReference>
<dbReference type="AlphaFoldDB" id="A0AAU9K4U9"/>
<evidence type="ECO:0000259" key="1">
    <source>
        <dbReference type="PROSITE" id="PS50054"/>
    </source>
</evidence>
<name>A0AAU9K4U9_9CILI</name>
<sequence length="162" mass="18503">MYCIDKIDDGIFLGNEAVALRQEILKENGITHIIIAAKELEPHFEGTFVYKKIDAYDQSSSDITKFFEECNNFIDEALANDGRVLIHCYQGVSRSCAVAAAYLISKRGYSCKLALDYIKKKHYECCPNNGFKEQLEAYYRSLQKMKSNGEEVKSSRCHCLIF</sequence>
<dbReference type="InterPro" id="IPR000387">
    <property type="entry name" value="Tyr_Pase_dom"/>
</dbReference>
<reference evidence="3" key="1">
    <citation type="submission" date="2021-09" db="EMBL/GenBank/DDBJ databases">
        <authorList>
            <consortium name="AG Swart"/>
            <person name="Singh M."/>
            <person name="Singh A."/>
            <person name="Seah K."/>
            <person name="Emmerich C."/>
        </authorList>
    </citation>
    <scope>NUCLEOTIDE SEQUENCE</scope>
    <source>
        <strain evidence="3">ATCC30299</strain>
    </source>
</reference>
<dbReference type="PANTHER" id="PTHR46377">
    <property type="entry name" value="DUAL SPECIFICITY PROTEIN PHOSPHATASE 19"/>
    <property type="match status" value="1"/>
</dbReference>
<accession>A0AAU9K4U9</accession>
<dbReference type="Gene3D" id="3.90.190.10">
    <property type="entry name" value="Protein tyrosine phosphatase superfamily"/>
    <property type="match status" value="1"/>
</dbReference>
<dbReference type="InterPro" id="IPR000340">
    <property type="entry name" value="Dual-sp_phosphatase_cat-dom"/>
</dbReference>
<evidence type="ECO:0008006" key="5">
    <source>
        <dbReference type="Google" id="ProtNLM"/>
    </source>
</evidence>
<dbReference type="Proteomes" id="UP001162131">
    <property type="component" value="Unassembled WGS sequence"/>
</dbReference>
<dbReference type="EMBL" id="CAJZBQ010000056">
    <property type="protein sequence ID" value="CAG9333261.1"/>
    <property type="molecule type" value="Genomic_DNA"/>
</dbReference>
<gene>
    <name evidence="3" type="ORF">BSTOLATCC_MIC58078</name>
</gene>
<dbReference type="InterPro" id="IPR029021">
    <property type="entry name" value="Prot-tyrosine_phosphatase-like"/>
</dbReference>
<evidence type="ECO:0000259" key="2">
    <source>
        <dbReference type="PROSITE" id="PS50056"/>
    </source>
</evidence>
<dbReference type="GO" id="GO:0005737">
    <property type="term" value="C:cytoplasm"/>
    <property type="evidence" value="ECO:0007669"/>
    <property type="project" value="TreeGrafter"/>
</dbReference>
<organism evidence="3 4">
    <name type="scientific">Blepharisma stoltei</name>
    <dbReference type="NCBI Taxonomy" id="1481888"/>
    <lineage>
        <taxon>Eukaryota</taxon>
        <taxon>Sar</taxon>
        <taxon>Alveolata</taxon>
        <taxon>Ciliophora</taxon>
        <taxon>Postciliodesmatophora</taxon>
        <taxon>Heterotrichea</taxon>
        <taxon>Heterotrichida</taxon>
        <taxon>Blepharismidae</taxon>
        <taxon>Blepharisma</taxon>
    </lineage>
</organism>
<dbReference type="GO" id="GO:0008579">
    <property type="term" value="F:JUN kinase phosphatase activity"/>
    <property type="evidence" value="ECO:0007669"/>
    <property type="project" value="TreeGrafter"/>
</dbReference>
<dbReference type="SMART" id="SM00195">
    <property type="entry name" value="DSPc"/>
    <property type="match status" value="1"/>
</dbReference>
<keyword evidence="4" id="KW-1185">Reference proteome</keyword>
<feature type="domain" description="Tyrosine specific protein phosphatases" evidence="2">
    <location>
        <begin position="64"/>
        <end position="121"/>
    </location>
</feature>
<dbReference type="Pfam" id="PF00782">
    <property type="entry name" value="DSPc"/>
    <property type="match status" value="1"/>
</dbReference>
<dbReference type="PANTHER" id="PTHR46377:SF1">
    <property type="entry name" value="DUAL SPECIFICITY PROTEIN PHOSPHATASE 19"/>
    <property type="match status" value="1"/>
</dbReference>
<protein>
    <recommendedName>
        <fullName evidence="5">Protein-tyrosine-phosphatase</fullName>
    </recommendedName>
</protein>
<evidence type="ECO:0000313" key="3">
    <source>
        <dbReference type="EMBL" id="CAG9333261.1"/>
    </source>
</evidence>
<dbReference type="InterPro" id="IPR020422">
    <property type="entry name" value="TYR_PHOSPHATASE_DUAL_dom"/>
</dbReference>
<dbReference type="CDD" id="cd14498">
    <property type="entry name" value="DSP"/>
    <property type="match status" value="1"/>
</dbReference>
<evidence type="ECO:0000313" key="4">
    <source>
        <dbReference type="Proteomes" id="UP001162131"/>
    </source>
</evidence>
<proteinExistence type="predicted"/>
<dbReference type="PRINTS" id="PR01908">
    <property type="entry name" value="ADSPHPHTASE"/>
</dbReference>
<feature type="domain" description="Tyrosine-protein phosphatase" evidence="1">
    <location>
        <begin position="2"/>
        <end position="144"/>
    </location>
</feature>
<dbReference type="PROSITE" id="PS50054">
    <property type="entry name" value="TYR_PHOSPHATASE_DUAL"/>
    <property type="match status" value="1"/>
</dbReference>
<dbReference type="PROSITE" id="PS50056">
    <property type="entry name" value="TYR_PHOSPHATASE_2"/>
    <property type="match status" value="1"/>
</dbReference>